<dbReference type="GO" id="GO:0050660">
    <property type="term" value="F:flavin adenine dinucleotide binding"/>
    <property type="evidence" value="ECO:0007669"/>
    <property type="project" value="TreeGrafter"/>
</dbReference>
<keyword evidence="8" id="KW-1185">Reference proteome</keyword>
<name>A0A218ZGT7_9HELO</name>
<evidence type="ECO:0000259" key="6">
    <source>
        <dbReference type="Pfam" id="PF07992"/>
    </source>
</evidence>
<dbReference type="PRINTS" id="PR00368">
    <property type="entry name" value="FADPNR"/>
</dbReference>
<evidence type="ECO:0000313" key="7">
    <source>
        <dbReference type="EMBL" id="OWP06974.1"/>
    </source>
</evidence>
<dbReference type="PANTHER" id="PTHR43735:SF3">
    <property type="entry name" value="FERROPTOSIS SUPPRESSOR PROTEIN 1"/>
    <property type="match status" value="1"/>
</dbReference>
<evidence type="ECO:0000256" key="5">
    <source>
        <dbReference type="SAM" id="MobiDB-lite"/>
    </source>
</evidence>
<dbReference type="GO" id="GO:0004174">
    <property type="term" value="F:electron-transferring-flavoprotein dehydrogenase activity"/>
    <property type="evidence" value="ECO:0007669"/>
    <property type="project" value="TreeGrafter"/>
</dbReference>
<dbReference type="Pfam" id="PF07992">
    <property type="entry name" value="Pyr_redox_2"/>
    <property type="match status" value="1"/>
</dbReference>
<gene>
    <name evidence="7" type="ORF">B2J93_7708</name>
</gene>
<evidence type="ECO:0000256" key="2">
    <source>
        <dbReference type="ARBA" id="ARBA00022630"/>
    </source>
</evidence>
<dbReference type="Gene3D" id="3.50.50.100">
    <property type="match status" value="1"/>
</dbReference>
<dbReference type="AlphaFoldDB" id="A0A218ZGT7"/>
<organism evidence="7 8">
    <name type="scientific">Diplocarpon coronariae</name>
    <dbReference type="NCBI Taxonomy" id="2795749"/>
    <lineage>
        <taxon>Eukaryota</taxon>
        <taxon>Fungi</taxon>
        <taxon>Dikarya</taxon>
        <taxon>Ascomycota</taxon>
        <taxon>Pezizomycotina</taxon>
        <taxon>Leotiomycetes</taxon>
        <taxon>Helotiales</taxon>
        <taxon>Drepanopezizaceae</taxon>
        <taxon>Diplocarpon</taxon>
    </lineage>
</organism>
<dbReference type="STRING" id="503106.A0A218ZGT7"/>
<reference evidence="7 8" key="1">
    <citation type="submission" date="2017-04" db="EMBL/GenBank/DDBJ databases">
        <title>Draft genome sequence of Marssonina coronaria NL1: causal agent of apple blotch.</title>
        <authorList>
            <person name="Cheng Q."/>
        </authorList>
    </citation>
    <scope>NUCLEOTIDE SEQUENCE [LARGE SCALE GENOMIC DNA]</scope>
    <source>
        <strain evidence="7 8">NL1</strain>
    </source>
</reference>
<keyword evidence="4" id="KW-0560">Oxidoreductase</keyword>
<dbReference type="InParanoid" id="A0A218ZGT7"/>
<feature type="domain" description="FAD/NAD(P)-binding" evidence="6">
    <location>
        <begin position="5"/>
        <end position="290"/>
    </location>
</feature>
<keyword evidence="2" id="KW-0285">Flavoprotein</keyword>
<comment type="similarity">
    <text evidence="1">Belongs to the FAD-dependent oxidoreductase family.</text>
</comment>
<dbReference type="PRINTS" id="PR00411">
    <property type="entry name" value="PNDRDTASEI"/>
</dbReference>
<dbReference type="InterPro" id="IPR036188">
    <property type="entry name" value="FAD/NAD-bd_sf"/>
</dbReference>
<evidence type="ECO:0000256" key="1">
    <source>
        <dbReference type="ARBA" id="ARBA00006442"/>
    </source>
</evidence>
<evidence type="ECO:0000256" key="3">
    <source>
        <dbReference type="ARBA" id="ARBA00022827"/>
    </source>
</evidence>
<accession>A0A218ZGT7</accession>
<dbReference type="OrthoDB" id="202203at2759"/>
<dbReference type="GO" id="GO:0005737">
    <property type="term" value="C:cytoplasm"/>
    <property type="evidence" value="ECO:0007669"/>
    <property type="project" value="TreeGrafter"/>
</dbReference>
<proteinExistence type="inferred from homology"/>
<dbReference type="FunCoup" id="A0A218ZGT7">
    <property type="interactions" value="382"/>
</dbReference>
<comment type="caution">
    <text evidence="7">The sequence shown here is derived from an EMBL/GenBank/DDBJ whole genome shotgun (WGS) entry which is preliminary data.</text>
</comment>
<dbReference type="Proteomes" id="UP000242519">
    <property type="component" value="Unassembled WGS sequence"/>
</dbReference>
<dbReference type="EMBL" id="MZNU01000022">
    <property type="protein sequence ID" value="OWP06974.1"/>
    <property type="molecule type" value="Genomic_DNA"/>
</dbReference>
<feature type="region of interest" description="Disordered" evidence="5">
    <location>
        <begin position="523"/>
        <end position="546"/>
    </location>
</feature>
<evidence type="ECO:0000256" key="4">
    <source>
        <dbReference type="ARBA" id="ARBA00023002"/>
    </source>
</evidence>
<dbReference type="SUPFAM" id="SSF51905">
    <property type="entry name" value="FAD/NAD(P)-binding domain"/>
    <property type="match status" value="1"/>
</dbReference>
<feature type="region of interest" description="Disordered" evidence="5">
    <location>
        <begin position="424"/>
        <end position="461"/>
    </location>
</feature>
<sequence length="546" mass="57211">MAPTSIVILGGSFGGVSTAHRLFKQAAKTGEVKITLVSPSTYIYWNIATPRGIVPGQFPDEKLFQPFLPGFKQYGNLFEFVQGTAEKLDPAAKTVTVSTDAGEKVLSYDELVLATGSRTKGDVPWKGRGSYEATRDALHDFQAKVKKAGSIVIGGAGATGVETAGELGFEYGKVKKITLISSGATVLAGTPASVSKTASAQLKKLNVTIKTSTKISGSATTADGKTELTLSDGTKMTTDLYLPTAGLIPNSSYIPATFLNQNGNVVVDEFLHVQGTTDIWAVGDVSAVQRAQFMLTDAQSTHVAKNIGLGHKGKPLLPYKVSDKDILATPIGRKAGTGHMGNMRLPSFMVNMMKGKTYFTQNLAPMANGTAFKRSCARHAQTEASRARGAARAGIEISVGDQATPSWPPVLRAEHGGAAAQIRSQASARRGEPSRTCAAARDGGCGHSPPGTRAPQPACSSSPAPMAVFALGSPGPASTPSVSDPAGPVQDPVCAGQRLARFSAVLVSPQESSPLVVRDVRLRSWQGQDEPAHPCRMEPSPTRNVL</sequence>
<dbReference type="InterPro" id="IPR023753">
    <property type="entry name" value="FAD/NAD-binding_dom"/>
</dbReference>
<dbReference type="PANTHER" id="PTHR43735">
    <property type="entry name" value="APOPTOSIS-INDUCING FACTOR 1"/>
    <property type="match status" value="1"/>
</dbReference>
<evidence type="ECO:0000313" key="8">
    <source>
        <dbReference type="Proteomes" id="UP000242519"/>
    </source>
</evidence>
<keyword evidence="3" id="KW-0274">FAD</keyword>
<protein>
    <recommendedName>
        <fullName evidence="6">FAD/NAD(P)-binding domain-containing protein</fullName>
    </recommendedName>
</protein>